<evidence type="ECO:0000313" key="2">
    <source>
        <dbReference type="EMBL" id="CAE7582403.1"/>
    </source>
</evidence>
<evidence type="ECO:0000256" key="1">
    <source>
        <dbReference type="SAM" id="MobiDB-lite"/>
    </source>
</evidence>
<sequence>MDAKLAACLGYSVRLATRCGYMELLPHLQQALFALVSCDAHVDSAAVPQESRRRRTISLFQALHPDGSDVPNAQYAQEVKLVDAPQRLLADAEAQTCEDIISAGECTMIVDKIMDQAKASAVALEERLRQLEADTSDHFLPTASSIDSPGTAACSSVPHGLTMACDVHRPQASRCPGVRARIPDHDLASLKAQHIELRRAMKAQRRLERQAREQQGLPSHSLNL</sequence>
<reference evidence="2" key="1">
    <citation type="submission" date="2021-02" db="EMBL/GenBank/DDBJ databases">
        <authorList>
            <person name="Dougan E. K."/>
            <person name="Rhodes N."/>
            <person name="Thang M."/>
            <person name="Chan C."/>
        </authorList>
    </citation>
    <scope>NUCLEOTIDE SEQUENCE</scope>
</reference>
<proteinExistence type="predicted"/>
<gene>
    <name evidence="2" type="ORF">SNAT2548_LOCUS33223</name>
</gene>
<organism evidence="2 3">
    <name type="scientific">Symbiodinium natans</name>
    <dbReference type="NCBI Taxonomy" id="878477"/>
    <lineage>
        <taxon>Eukaryota</taxon>
        <taxon>Sar</taxon>
        <taxon>Alveolata</taxon>
        <taxon>Dinophyceae</taxon>
        <taxon>Suessiales</taxon>
        <taxon>Symbiodiniaceae</taxon>
        <taxon>Symbiodinium</taxon>
    </lineage>
</organism>
<name>A0A812UK40_9DINO</name>
<accession>A0A812UK40</accession>
<protein>
    <submittedName>
        <fullName evidence="2">Uncharacterized protein</fullName>
    </submittedName>
</protein>
<dbReference type="Proteomes" id="UP000604046">
    <property type="component" value="Unassembled WGS sequence"/>
</dbReference>
<comment type="caution">
    <text evidence="2">The sequence shown here is derived from an EMBL/GenBank/DDBJ whole genome shotgun (WGS) entry which is preliminary data.</text>
</comment>
<dbReference type="AlphaFoldDB" id="A0A812UK40"/>
<feature type="compositionally biased region" description="Basic and acidic residues" evidence="1">
    <location>
        <begin position="202"/>
        <end position="212"/>
    </location>
</feature>
<dbReference type="EMBL" id="CAJNDS010002746">
    <property type="protein sequence ID" value="CAE7582403.1"/>
    <property type="molecule type" value="Genomic_DNA"/>
</dbReference>
<feature type="region of interest" description="Disordered" evidence="1">
    <location>
        <begin position="202"/>
        <end position="224"/>
    </location>
</feature>
<keyword evidence="3" id="KW-1185">Reference proteome</keyword>
<evidence type="ECO:0000313" key="3">
    <source>
        <dbReference type="Proteomes" id="UP000604046"/>
    </source>
</evidence>